<dbReference type="GO" id="GO:0008289">
    <property type="term" value="F:lipid binding"/>
    <property type="evidence" value="ECO:0007669"/>
    <property type="project" value="InterPro"/>
</dbReference>
<dbReference type="InterPro" id="IPR017943">
    <property type="entry name" value="Bactericidal_perm-incr_a/b_dom"/>
</dbReference>
<name>B3S284_TRIAD</name>
<dbReference type="OrthoDB" id="10255543at2759"/>
<protein>
    <submittedName>
        <fullName evidence="2">Uncharacterized protein</fullName>
    </submittedName>
</protein>
<dbReference type="EMBL" id="DS985247">
    <property type="protein sequence ID" value="EDV23388.1"/>
    <property type="molecule type" value="Genomic_DNA"/>
</dbReference>
<dbReference type="Gene3D" id="3.15.10.10">
    <property type="entry name" value="Bactericidal permeability-increasing protein, domain 1"/>
    <property type="match status" value="1"/>
</dbReference>
<organism evidence="2 3">
    <name type="scientific">Trichoplax adhaerens</name>
    <name type="common">Trichoplax reptans</name>
    <dbReference type="NCBI Taxonomy" id="10228"/>
    <lineage>
        <taxon>Eukaryota</taxon>
        <taxon>Metazoa</taxon>
        <taxon>Placozoa</taxon>
        <taxon>Uniplacotomia</taxon>
        <taxon>Trichoplacea</taxon>
        <taxon>Trichoplacidae</taxon>
        <taxon>Trichoplax</taxon>
    </lineage>
</organism>
<dbReference type="InParanoid" id="B3S284"/>
<evidence type="ECO:0000313" key="2">
    <source>
        <dbReference type="EMBL" id="EDV23388.1"/>
    </source>
</evidence>
<dbReference type="HOGENOM" id="CLU_570303_0_0_1"/>
<accession>B3S284</accession>
<reference evidence="2 3" key="1">
    <citation type="journal article" date="2008" name="Nature">
        <title>The Trichoplax genome and the nature of placozoans.</title>
        <authorList>
            <person name="Srivastava M."/>
            <person name="Begovic E."/>
            <person name="Chapman J."/>
            <person name="Putnam N.H."/>
            <person name="Hellsten U."/>
            <person name="Kawashima T."/>
            <person name="Kuo A."/>
            <person name="Mitros T."/>
            <person name="Salamov A."/>
            <person name="Carpenter M.L."/>
            <person name="Signorovitch A.Y."/>
            <person name="Moreno M.A."/>
            <person name="Kamm K."/>
            <person name="Grimwood J."/>
            <person name="Schmutz J."/>
            <person name="Shapiro H."/>
            <person name="Grigoriev I.V."/>
            <person name="Buss L.W."/>
            <person name="Schierwater B."/>
            <person name="Dellaporta S.L."/>
            <person name="Rokhsar D.S."/>
        </authorList>
    </citation>
    <scope>NUCLEOTIDE SEQUENCE [LARGE SCALE GENOMIC DNA]</scope>
    <source>
        <strain evidence="2 3">Grell-BS-1999</strain>
    </source>
</reference>
<dbReference type="CTD" id="6755193"/>
<dbReference type="Proteomes" id="UP000009022">
    <property type="component" value="Unassembled WGS sequence"/>
</dbReference>
<dbReference type="RefSeq" id="XP_002114298.1">
    <property type="nucleotide sequence ID" value="XM_002114262.1"/>
</dbReference>
<gene>
    <name evidence="2" type="ORF">TRIADDRAFT_57963</name>
</gene>
<proteinExistence type="predicted"/>
<dbReference type="SUPFAM" id="SSF55394">
    <property type="entry name" value="Bactericidal permeability-increasing protein, BPI"/>
    <property type="match status" value="1"/>
</dbReference>
<dbReference type="PhylomeDB" id="B3S284"/>
<evidence type="ECO:0000256" key="1">
    <source>
        <dbReference type="SAM" id="MobiDB-lite"/>
    </source>
</evidence>
<dbReference type="KEGG" id="tad:TRIADDRAFT_57963"/>
<sequence length="479" mass="54724">MAADTTDAIVSFAIKNVDEDRCKDSDEGITTDDQIMEDVNARRWKLTKSNIKEHWNRVLTVLNGKNLIEKWLTSITSNETVMSTLQESREASESALKLAIEDKDNQLLASSRRFAQAFRSDRDVHQVVSLIKEIEEDQTVRELFQKCQKQFKDVSELNDQELEEITELLRQLEASDIFKLLKEKVERIIDKYFDKQVFQDGVTVVRSIKESEELAEILRQGKSILSREDSQNNIHEVVRLGEQLIDKVRNTDAGANLLKKQDAAYSSVTAFVKDSPLKSPIEALKKNVNFLEEVKMVFIPWIKDQLLSLRLPTLTGNKSTKLGDVDYELSNIVLSELRLPVDCLDISWDHELIINVNNIEAALNNFEWKYRKSTFPRLRVEIVTSGTGASWLYNATFSWFSESIKATYVNKVALIKDKLSRQRNLGDTNRSISESALHRPNFHLNIPSPQVANSSSHTNFQNSHSTSALNESPLADDKY</sequence>
<evidence type="ECO:0000313" key="3">
    <source>
        <dbReference type="Proteomes" id="UP000009022"/>
    </source>
</evidence>
<feature type="compositionally biased region" description="Polar residues" evidence="1">
    <location>
        <begin position="451"/>
        <end position="470"/>
    </location>
</feature>
<feature type="region of interest" description="Disordered" evidence="1">
    <location>
        <begin position="451"/>
        <end position="479"/>
    </location>
</feature>
<dbReference type="AlphaFoldDB" id="B3S284"/>
<dbReference type="GeneID" id="6755193"/>
<keyword evidence="3" id="KW-1185">Reference proteome</keyword>